<dbReference type="EMBL" id="RBRD01000034">
    <property type="protein sequence ID" value="RMQ42778.1"/>
    <property type="molecule type" value="Genomic_DNA"/>
</dbReference>
<organism evidence="5 6">
    <name type="scientific">Pseudomonas amygdali pv. mori</name>
    <dbReference type="NCBI Taxonomy" id="34065"/>
    <lineage>
        <taxon>Bacteria</taxon>
        <taxon>Pseudomonadati</taxon>
        <taxon>Pseudomonadota</taxon>
        <taxon>Gammaproteobacteria</taxon>
        <taxon>Pseudomonadales</taxon>
        <taxon>Pseudomonadaceae</taxon>
        <taxon>Pseudomonas</taxon>
        <taxon>Pseudomonas amygdali</taxon>
    </lineage>
</organism>
<dbReference type="Pfam" id="PF01638">
    <property type="entry name" value="HxlR"/>
    <property type="match status" value="1"/>
</dbReference>
<dbReference type="InterPro" id="IPR036390">
    <property type="entry name" value="WH_DNA-bd_sf"/>
</dbReference>
<dbReference type="Proteomes" id="UP000279553">
    <property type="component" value="Unassembled WGS sequence"/>
</dbReference>
<accession>A0A3M4LMP6</accession>
<evidence type="ECO:0000256" key="3">
    <source>
        <dbReference type="ARBA" id="ARBA00023163"/>
    </source>
</evidence>
<sequence>MICSGFLDQPSQHGEPKLSCAYYQNALFDVCVIGLHGDPFGQSFNSGGRDAGMPVDIQKVGTSVIPGGLDVQEVVRRSEAACAALSDDEDGLKRDILGHAGNRWPLGVVHALGVSSPLRHAQLRRKLHGVTQRMLTHTLRQLEQDGLITRHDYCEKPLRVEYSLTDLGMGLLVQMIPLWTWVIENSEAFSAARNRYPDR</sequence>
<evidence type="ECO:0000259" key="4">
    <source>
        <dbReference type="PROSITE" id="PS51118"/>
    </source>
</evidence>
<keyword evidence="2" id="KW-0238">DNA-binding</keyword>
<dbReference type="PANTHER" id="PTHR33204">
    <property type="entry name" value="TRANSCRIPTIONAL REGULATOR, MARR FAMILY"/>
    <property type="match status" value="1"/>
</dbReference>
<dbReference type="GO" id="GO:0003677">
    <property type="term" value="F:DNA binding"/>
    <property type="evidence" value="ECO:0007669"/>
    <property type="project" value="UniProtKB-KW"/>
</dbReference>
<reference evidence="5 6" key="1">
    <citation type="submission" date="2018-08" db="EMBL/GenBank/DDBJ databases">
        <title>Recombination of ecologically and evolutionarily significant loci maintains genetic cohesion in the Pseudomonas syringae species complex.</title>
        <authorList>
            <person name="Dillon M."/>
            <person name="Thakur S."/>
            <person name="Almeida R.N.D."/>
            <person name="Weir B.S."/>
            <person name="Guttman D.S."/>
        </authorList>
    </citation>
    <scope>NUCLEOTIDE SEQUENCE [LARGE SCALE GENOMIC DNA]</scope>
    <source>
        <strain evidence="5 6">ICMP 535</strain>
    </source>
</reference>
<evidence type="ECO:0000313" key="5">
    <source>
        <dbReference type="EMBL" id="RMQ42778.1"/>
    </source>
</evidence>
<keyword evidence="1" id="KW-0805">Transcription regulation</keyword>
<gene>
    <name evidence="5" type="ORF">ALQ05_04944</name>
</gene>
<protein>
    <submittedName>
        <fullName evidence="5">Transcriptional regulatory protein</fullName>
    </submittedName>
</protein>
<dbReference type="InterPro" id="IPR002577">
    <property type="entry name" value="HTH_HxlR"/>
</dbReference>
<dbReference type="AlphaFoldDB" id="A0A3M4LMP6"/>
<dbReference type="SUPFAM" id="SSF46785">
    <property type="entry name" value="Winged helix' DNA-binding domain"/>
    <property type="match status" value="1"/>
</dbReference>
<keyword evidence="3" id="KW-0804">Transcription</keyword>
<comment type="caution">
    <text evidence="5">The sequence shown here is derived from an EMBL/GenBank/DDBJ whole genome shotgun (WGS) entry which is preliminary data.</text>
</comment>
<dbReference type="PANTHER" id="PTHR33204:SF39">
    <property type="entry name" value="TRANSCRIPTIONAL REGULATORY PROTEIN"/>
    <property type="match status" value="1"/>
</dbReference>
<evidence type="ECO:0000313" key="6">
    <source>
        <dbReference type="Proteomes" id="UP000279553"/>
    </source>
</evidence>
<dbReference type="Gene3D" id="1.10.10.10">
    <property type="entry name" value="Winged helix-like DNA-binding domain superfamily/Winged helix DNA-binding domain"/>
    <property type="match status" value="1"/>
</dbReference>
<dbReference type="PROSITE" id="PS51118">
    <property type="entry name" value="HTH_HXLR"/>
    <property type="match status" value="1"/>
</dbReference>
<name>A0A3M4LMP6_PSEA0</name>
<feature type="domain" description="HTH hxlR-type" evidence="4">
    <location>
        <begin position="82"/>
        <end position="190"/>
    </location>
</feature>
<evidence type="ECO:0000256" key="1">
    <source>
        <dbReference type="ARBA" id="ARBA00023015"/>
    </source>
</evidence>
<evidence type="ECO:0000256" key="2">
    <source>
        <dbReference type="ARBA" id="ARBA00023125"/>
    </source>
</evidence>
<proteinExistence type="predicted"/>
<dbReference type="InterPro" id="IPR036388">
    <property type="entry name" value="WH-like_DNA-bd_sf"/>
</dbReference>